<dbReference type="RefSeq" id="WP_350413654.1">
    <property type="nucleotide sequence ID" value="NZ_JBEOKT010000018.1"/>
</dbReference>
<protein>
    <submittedName>
        <fullName evidence="1">Uncharacterized protein</fullName>
    </submittedName>
</protein>
<accession>A0ABV1RY80</accession>
<reference evidence="1 2" key="1">
    <citation type="submission" date="2024-06" db="EMBL/GenBank/DDBJ databases">
        <title>Pontibacter populi HYL7-15.</title>
        <authorList>
            <person name="Kim M.K."/>
        </authorList>
    </citation>
    <scope>NUCLEOTIDE SEQUENCE [LARGE SCALE GENOMIC DNA]</scope>
    <source>
        <strain evidence="1 2">HYL7-15</strain>
    </source>
</reference>
<keyword evidence="2" id="KW-1185">Reference proteome</keyword>
<dbReference type="Proteomes" id="UP001476807">
    <property type="component" value="Unassembled WGS sequence"/>
</dbReference>
<evidence type="ECO:0000313" key="2">
    <source>
        <dbReference type="Proteomes" id="UP001476807"/>
    </source>
</evidence>
<sequence>MTEFEFEFEQYDPVQLLVAYAEELSKKLTNAYEAFLKEKIEFEAYDKETEVNLLKTELSKLLKERELFLSQDISADLDTYFNLSKIKSYSRTGCTKYLEEFVVESVDTNNIKSAGEIIYSNNHFPLNPHPSPPENLLLFARPLIETIAIAFFSRRRIEIIQTFLKGGIGIKQNTISKQPSEENVPTSTSPKLVEFKITKSSEDLHSPYYDWKHEKGNSELYSFDWINTKPKIILYTELIENKLIDSKTIESEFIKVFSRSNVTNISNIVWLSTEVLLVYLLNNLKGLVADTDYDQRFAIASACFVKRNGEKFHNKQLAKSSYNLIYNDKNLPRHHAKIDKALSRFTKS</sequence>
<organism evidence="1 2">
    <name type="scientific">Pontibacter populi</name>
    <dbReference type="NCBI Taxonomy" id="890055"/>
    <lineage>
        <taxon>Bacteria</taxon>
        <taxon>Pseudomonadati</taxon>
        <taxon>Bacteroidota</taxon>
        <taxon>Cytophagia</taxon>
        <taxon>Cytophagales</taxon>
        <taxon>Hymenobacteraceae</taxon>
        <taxon>Pontibacter</taxon>
    </lineage>
</organism>
<evidence type="ECO:0000313" key="1">
    <source>
        <dbReference type="EMBL" id="MER2999077.1"/>
    </source>
</evidence>
<gene>
    <name evidence="1" type="ORF">ABS362_16110</name>
</gene>
<comment type="caution">
    <text evidence="1">The sequence shown here is derived from an EMBL/GenBank/DDBJ whole genome shotgun (WGS) entry which is preliminary data.</text>
</comment>
<proteinExistence type="predicted"/>
<name>A0ABV1RY80_9BACT</name>
<dbReference type="EMBL" id="JBEOKT010000018">
    <property type="protein sequence ID" value="MER2999077.1"/>
    <property type="molecule type" value="Genomic_DNA"/>
</dbReference>